<dbReference type="GO" id="GO:0000976">
    <property type="term" value="F:transcription cis-regulatory region binding"/>
    <property type="evidence" value="ECO:0007669"/>
    <property type="project" value="TreeGrafter"/>
</dbReference>
<accession>A0A6N4W0L1</accession>
<sequence length="212" mass="22742">MAQARAEATRQSIVDAAIGLFSKKGYGDTSLAEIQQRAGVTKGAFYYHFDSKDAVAAAVIAAFHNTIRTAFRQAIDPPARPTLENIIRGTFAVAELMQNDESVQVGNELSQALGQVSDAGRQIFAQTTVAFVGEVEKAFAAGDLRDDVDPADVGECIWVGVIGCQFLSAAIGDDLIERLARAWQVLLRAIVPAESVTYFQEVVRRAAAGRGH</sequence>
<dbReference type="PROSITE" id="PS50977">
    <property type="entry name" value="HTH_TETR_2"/>
    <property type="match status" value="1"/>
</dbReference>
<dbReference type="SUPFAM" id="SSF46689">
    <property type="entry name" value="Homeodomain-like"/>
    <property type="match status" value="1"/>
</dbReference>
<dbReference type="Proteomes" id="UP000467249">
    <property type="component" value="Chromosome"/>
</dbReference>
<feature type="domain" description="HTH tetR-type" evidence="5">
    <location>
        <begin position="7"/>
        <end position="67"/>
    </location>
</feature>
<keyword evidence="7" id="KW-1185">Reference proteome</keyword>
<dbReference type="InterPro" id="IPR036271">
    <property type="entry name" value="Tet_transcr_reg_TetR-rel_C_sf"/>
</dbReference>
<organism evidence="6 7">
    <name type="scientific">Mycolicibacterium anyangense</name>
    <dbReference type="NCBI Taxonomy" id="1431246"/>
    <lineage>
        <taxon>Bacteria</taxon>
        <taxon>Bacillati</taxon>
        <taxon>Actinomycetota</taxon>
        <taxon>Actinomycetes</taxon>
        <taxon>Mycobacteriales</taxon>
        <taxon>Mycobacteriaceae</taxon>
        <taxon>Mycolicibacterium</taxon>
    </lineage>
</organism>
<dbReference type="InterPro" id="IPR050109">
    <property type="entry name" value="HTH-type_TetR-like_transc_reg"/>
</dbReference>
<dbReference type="PROSITE" id="PS01081">
    <property type="entry name" value="HTH_TETR_1"/>
    <property type="match status" value="1"/>
</dbReference>
<evidence type="ECO:0000256" key="2">
    <source>
        <dbReference type="ARBA" id="ARBA00023125"/>
    </source>
</evidence>
<gene>
    <name evidence="6" type="ORF">MANY_07670</name>
</gene>
<name>A0A6N4W0L1_9MYCO</name>
<keyword evidence="3" id="KW-0804">Transcription</keyword>
<evidence type="ECO:0000256" key="3">
    <source>
        <dbReference type="ARBA" id="ARBA00023163"/>
    </source>
</evidence>
<feature type="DNA-binding region" description="H-T-H motif" evidence="4">
    <location>
        <begin position="30"/>
        <end position="49"/>
    </location>
</feature>
<evidence type="ECO:0000313" key="6">
    <source>
        <dbReference type="EMBL" id="BBZ75430.1"/>
    </source>
</evidence>
<keyword evidence="1" id="KW-0805">Transcription regulation</keyword>
<evidence type="ECO:0000313" key="7">
    <source>
        <dbReference type="Proteomes" id="UP000467249"/>
    </source>
</evidence>
<dbReference type="InterPro" id="IPR001647">
    <property type="entry name" value="HTH_TetR"/>
</dbReference>
<dbReference type="InterPro" id="IPR023772">
    <property type="entry name" value="DNA-bd_HTH_TetR-type_CS"/>
</dbReference>
<dbReference type="AlphaFoldDB" id="A0A6N4W0L1"/>
<dbReference type="KEGG" id="many:MANY_07670"/>
<dbReference type="PANTHER" id="PTHR30055:SF234">
    <property type="entry name" value="HTH-TYPE TRANSCRIPTIONAL REGULATOR BETI"/>
    <property type="match status" value="1"/>
</dbReference>
<dbReference type="EMBL" id="AP022620">
    <property type="protein sequence ID" value="BBZ75430.1"/>
    <property type="molecule type" value="Genomic_DNA"/>
</dbReference>
<dbReference type="InterPro" id="IPR009057">
    <property type="entry name" value="Homeodomain-like_sf"/>
</dbReference>
<keyword evidence="2 4" id="KW-0238">DNA-binding</keyword>
<dbReference type="PRINTS" id="PR00455">
    <property type="entry name" value="HTHTETR"/>
</dbReference>
<proteinExistence type="predicted"/>
<evidence type="ECO:0000259" key="5">
    <source>
        <dbReference type="PROSITE" id="PS50977"/>
    </source>
</evidence>
<dbReference type="Pfam" id="PF00440">
    <property type="entry name" value="TetR_N"/>
    <property type="match status" value="1"/>
</dbReference>
<protein>
    <submittedName>
        <fullName evidence="6">TetR family transcriptional regulator</fullName>
    </submittedName>
</protein>
<reference evidence="6 7" key="1">
    <citation type="journal article" date="2019" name="Emerg. Microbes Infect.">
        <title>Comprehensive subspecies identification of 175 nontuberculous mycobacteria species based on 7547 genomic profiles.</title>
        <authorList>
            <person name="Matsumoto Y."/>
            <person name="Kinjo T."/>
            <person name="Motooka D."/>
            <person name="Nabeya D."/>
            <person name="Jung N."/>
            <person name="Uechi K."/>
            <person name="Horii T."/>
            <person name="Iida T."/>
            <person name="Fujita J."/>
            <person name="Nakamura S."/>
        </authorList>
    </citation>
    <scope>NUCLEOTIDE SEQUENCE [LARGE SCALE GENOMIC DNA]</scope>
    <source>
        <strain evidence="6 7">JCM 30275</strain>
    </source>
</reference>
<evidence type="ECO:0000256" key="1">
    <source>
        <dbReference type="ARBA" id="ARBA00023015"/>
    </source>
</evidence>
<dbReference type="SUPFAM" id="SSF48498">
    <property type="entry name" value="Tetracyclin repressor-like, C-terminal domain"/>
    <property type="match status" value="1"/>
</dbReference>
<dbReference type="PANTHER" id="PTHR30055">
    <property type="entry name" value="HTH-TYPE TRANSCRIPTIONAL REGULATOR RUTR"/>
    <property type="match status" value="1"/>
</dbReference>
<dbReference type="GO" id="GO:0003700">
    <property type="term" value="F:DNA-binding transcription factor activity"/>
    <property type="evidence" value="ECO:0007669"/>
    <property type="project" value="TreeGrafter"/>
</dbReference>
<dbReference type="RefSeq" id="WP_163803028.1">
    <property type="nucleotide sequence ID" value="NZ_AP022620.1"/>
</dbReference>
<evidence type="ECO:0000256" key="4">
    <source>
        <dbReference type="PROSITE-ProRule" id="PRU00335"/>
    </source>
</evidence>
<dbReference type="Gene3D" id="1.10.357.10">
    <property type="entry name" value="Tetracycline Repressor, domain 2"/>
    <property type="match status" value="1"/>
</dbReference>